<evidence type="ECO:0000256" key="4">
    <source>
        <dbReference type="ARBA" id="ARBA00022840"/>
    </source>
</evidence>
<reference evidence="6 7" key="1">
    <citation type="submission" date="2020-03" db="EMBL/GenBank/DDBJ databases">
        <title>Sequencing the genomes of 1000 actinobacteria strains.</title>
        <authorList>
            <person name="Klenk H.-P."/>
        </authorList>
    </citation>
    <scope>NUCLEOTIDE SEQUENCE [LARGE SCALE GENOMIC DNA]</scope>
    <source>
        <strain evidence="6 7">DSM 18964</strain>
    </source>
</reference>
<dbReference type="SMART" id="SM00382">
    <property type="entry name" value="AAA"/>
    <property type="match status" value="2"/>
</dbReference>
<dbReference type="InterPro" id="IPR027417">
    <property type="entry name" value="P-loop_NTPase"/>
</dbReference>
<protein>
    <submittedName>
        <fullName evidence="6">Peptide/nickel transport system ATP-binding protein</fullName>
    </submittedName>
</protein>
<dbReference type="RefSeq" id="WP_425339345.1">
    <property type="nucleotide sequence ID" value="NZ_BAAAPQ010000026.1"/>
</dbReference>
<dbReference type="Pfam" id="PF00005">
    <property type="entry name" value="ABC_tran"/>
    <property type="match status" value="2"/>
</dbReference>
<dbReference type="InterPro" id="IPR050319">
    <property type="entry name" value="ABC_transp_ATP-bind"/>
</dbReference>
<dbReference type="SUPFAM" id="SSF52540">
    <property type="entry name" value="P-loop containing nucleoside triphosphate hydrolases"/>
    <property type="match status" value="2"/>
</dbReference>
<dbReference type="PANTHER" id="PTHR43776:SF7">
    <property type="entry name" value="D,D-DIPEPTIDE TRANSPORT ATP-BINDING PROTEIN DDPF-RELATED"/>
    <property type="match status" value="1"/>
</dbReference>
<accession>A0A846RVB4</accession>
<dbReference type="InterPro" id="IPR003593">
    <property type="entry name" value="AAA+_ATPase"/>
</dbReference>
<dbReference type="EMBL" id="JAATJN010000001">
    <property type="protein sequence ID" value="NJC55405.1"/>
    <property type="molecule type" value="Genomic_DNA"/>
</dbReference>
<dbReference type="PROSITE" id="PS50893">
    <property type="entry name" value="ABC_TRANSPORTER_2"/>
    <property type="match status" value="2"/>
</dbReference>
<evidence type="ECO:0000313" key="6">
    <source>
        <dbReference type="EMBL" id="NJC55405.1"/>
    </source>
</evidence>
<feature type="domain" description="ABC transporter" evidence="5">
    <location>
        <begin position="9"/>
        <end position="261"/>
    </location>
</feature>
<sequence>MSAAINGGVEPSDFVLEVSGLGVSYETSVLHDVAFTLAPGQRLALVGQSGSGKSTTISAILGLLPGAGHVSSGTVKYRGEDLVHADRQRLQTLRGRSIALVPQDPMASLNPSMRVGDQIADALRTYGLSNSAEVTRNVVRLMTEAGIPDAENRRRSYPHEFSGGMRQRILIAIALSGDPDLIIADEPTSALDVTVQKQILDHLQKLVTERGTSLLFVTHDLGVAGERTDTILVMDEGRVVERGTPQQVLGNPQDEYTKALVKAAPSIVVEREQSPPNAAAAADAELRADDVSDVDAVASANVLDINDLHKVYKLRGRGKEVHALNGVSFSAKRGKTTAVIGESGSGKSTIAKIVLGLEKATSGEVLAGGRNVDATSRAERSLLRRFSQPVFQDPFSSLNPMWGIERIIREPLDVFKIGTQAERKRKVAEVLEQVALPASMLGRRPADLSGGQRQRIAIARALISEPELLICDEAVSALDVLVQEQILELLRQLQSGLGVSCLFITHDLAVVANMADDVVVMKSGEVVEAGTTRDVIDRPSAEYTQSLLAAVPGSGLLHV</sequence>
<dbReference type="GO" id="GO:0005524">
    <property type="term" value="F:ATP binding"/>
    <property type="evidence" value="ECO:0007669"/>
    <property type="project" value="UniProtKB-KW"/>
</dbReference>
<keyword evidence="2" id="KW-0813">Transport</keyword>
<evidence type="ECO:0000256" key="2">
    <source>
        <dbReference type="ARBA" id="ARBA00022448"/>
    </source>
</evidence>
<dbReference type="InterPro" id="IPR013563">
    <property type="entry name" value="Oligopep_ABC_C"/>
</dbReference>
<keyword evidence="3" id="KW-0547">Nucleotide-binding</keyword>
<dbReference type="NCBIfam" id="NF007739">
    <property type="entry name" value="PRK10419.1"/>
    <property type="match status" value="2"/>
</dbReference>
<dbReference type="InterPro" id="IPR017871">
    <property type="entry name" value="ABC_transporter-like_CS"/>
</dbReference>
<dbReference type="Gene3D" id="3.40.50.300">
    <property type="entry name" value="P-loop containing nucleotide triphosphate hydrolases"/>
    <property type="match status" value="2"/>
</dbReference>
<evidence type="ECO:0000256" key="3">
    <source>
        <dbReference type="ARBA" id="ARBA00022741"/>
    </source>
</evidence>
<dbReference type="CDD" id="cd03257">
    <property type="entry name" value="ABC_NikE_OppD_transporters"/>
    <property type="match status" value="2"/>
</dbReference>
<dbReference type="GO" id="GO:0055085">
    <property type="term" value="P:transmembrane transport"/>
    <property type="evidence" value="ECO:0007669"/>
    <property type="project" value="UniProtKB-ARBA"/>
</dbReference>
<dbReference type="Pfam" id="PF08352">
    <property type="entry name" value="oligo_HPY"/>
    <property type="match status" value="2"/>
</dbReference>
<dbReference type="InterPro" id="IPR003439">
    <property type="entry name" value="ABC_transporter-like_ATP-bd"/>
</dbReference>
<dbReference type="NCBIfam" id="NF008453">
    <property type="entry name" value="PRK11308.1"/>
    <property type="match status" value="2"/>
</dbReference>
<evidence type="ECO:0000256" key="1">
    <source>
        <dbReference type="ARBA" id="ARBA00005417"/>
    </source>
</evidence>
<keyword evidence="7" id="KW-1185">Reference proteome</keyword>
<keyword evidence="4 6" id="KW-0067">ATP-binding</keyword>
<dbReference type="AlphaFoldDB" id="A0A846RVB4"/>
<evidence type="ECO:0000313" key="7">
    <source>
        <dbReference type="Proteomes" id="UP000576792"/>
    </source>
</evidence>
<gene>
    <name evidence="6" type="ORF">BKA07_000440</name>
</gene>
<proteinExistence type="inferred from homology"/>
<name>A0A846RVB4_9MICO</name>
<dbReference type="PANTHER" id="PTHR43776">
    <property type="entry name" value="TRANSPORT ATP-BINDING PROTEIN"/>
    <property type="match status" value="1"/>
</dbReference>
<evidence type="ECO:0000259" key="5">
    <source>
        <dbReference type="PROSITE" id="PS50893"/>
    </source>
</evidence>
<dbReference type="PROSITE" id="PS00211">
    <property type="entry name" value="ABC_TRANSPORTER_1"/>
    <property type="match status" value="2"/>
</dbReference>
<comment type="caution">
    <text evidence="6">The sequence shown here is derived from an EMBL/GenBank/DDBJ whole genome shotgun (WGS) entry which is preliminary data.</text>
</comment>
<dbReference type="GO" id="GO:0015833">
    <property type="term" value="P:peptide transport"/>
    <property type="evidence" value="ECO:0007669"/>
    <property type="project" value="InterPro"/>
</dbReference>
<dbReference type="GO" id="GO:0016887">
    <property type="term" value="F:ATP hydrolysis activity"/>
    <property type="evidence" value="ECO:0007669"/>
    <property type="project" value="InterPro"/>
</dbReference>
<dbReference type="Proteomes" id="UP000576792">
    <property type="component" value="Unassembled WGS sequence"/>
</dbReference>
<comment type="similarity">
    <text evidence="1">Belongs to the ABC transporter superfamily.</text>
</comment>
<organism evidence="6 7">
    <name type="scientific">Brevibacterium marinum</name>
    <dbReference type="NCBI Taxonomy" id="418643"/>
    <lineage>
        <taxon>Bacteria</taxon>
        <taxon>Bacillati</taxon>
        <taxon>Actinomycetota</taxon>
        <taxon>Actinomycetes</taxon>
        <taxon>Micrococcales</taxon>
        <taxon>Brevibacteriaceae</taxon>
        <taxon>Brevibacterium</taxon>
    </lineage>
</organism>
<feature type="domain" description="ABC transporter" evidence="5">
    <location>
        <begin position="303"/>
        <end position="548"/>
    </location>
</feature>